<organism evidence="1">
    <name type="scientific">Lygus hesperus</name>
    <name type="common">Western plant bug</name>
    <dbReference type="NCBI Taxonomy" id="30085"/>
    <lineage>
        <taxon>Eukaryota</taxon>
        <taxon>Metazoa</taxon>
        <taxon>Ecdysozoa</taxon>
        <taxon>Arthropoda</taxon>
        <taxon>Hexapoda</taxon>
        <taxon>Insecta</taxon>
        <taxon>Pterygota</taxon>
        <taxon>Neoptera</taxon>
        <taxon>Paraneoptera</taxon>
        <taxon>Hemiptera</taxon>
        <taxon>Heteroptera</taxon>
        <taxon>Panheteroptera</taxon>
        <taxon>Cimicomorpha</taxon>
        <taxon>Miridae</taxon>
        <taxon>Mirini</taxon>
        <taxon>Lygus</taxon>
    </lineage>
</organism>
<proteinExistence type="predicted"/>
<dbReference type="EMBL" id="GDHC01013547">
    <property type="protein sequence ID" value="JAQ05082.1"/>
    <property type="molecule type" value="Transcribed_RNA"/>
</dbReference>
<dbReference type="EMBL" id="GBRD01015729">
    <property type="protein sequence ID" value="JAG50097.1"/>
    <property type="molecule type" value="Transcribed_RNA"/>
</dbReference>
<reference evidence="1" key="2">
    <citation type="submission" date="2014-07" db="EMBL/GenBank/DDBJ databases">
        <authorList>
            <person name="Hull J."/>
        </authorList>
    </citation>
    <scope>NUCLEOTIDE SEQUENCE</scope>
</reference>
<reference evidence="1" key="1">
    <citation type="journal article" date="2014" name="PLoS ONE">
        <title>Transcriptome-Based Identification of ABC Transporters in the Western Tarnished Plant Bug Lygus hesperus.</title>
        <authorList>
            <person name="Hull J.J."/>
            <person name="Chaney K."/>
            <person name="Geib S.M."/>
            <person name="Fabrick J.A."/>
            <person name="Brent C.S."/>
            <person name="Walsh D."/>
            <person name="Lavine L.C."/>
        </authorList>
    </citation>
    <scope>NUCLEOTIDE SEQUENCE</scope>
</reference>
<evidence type="ECO:0000313" key="2">
    <source>
        <dbReference type="EMBL" id="JAG29839.1"/>
    </source>
</evidence>
<evidence type="ECO:0000313" key="3">
    <source>
        <dbReference type="EMBL" id="JAG50097.1"/>
    </source>
</evidence>
<protein>
    <submittedName>
        <fullName evidence="1">Ribonuclease HII</fullName>
    </submittedName>
</protein>
<gene>
    <name evidence="1" type="primary">rnhB_11</name>
    <name evidence="2" type="synonym">rnhB_12</name>
    <name evidence="1" type="ORF">CM83_16926</name>
    <name evidence="2" type="ORF">CM83_16927</name>
    <name evidence="4" type="ORF">g.12071</name>
    <name evidence="5" type="ORF">g.12072</name>
</gene>
<name>A0A0A9YFF1_LYGHE</name>
<accession>A0A0A9YFF1</accession>
<dbReference type="AlphaFoldDB" id="A0A0A9YFF1"/>
<evidence type="ECO:0000313" key="4">
    <source>
        <dbReference type="EMBL" id="JAQ05082.1"/>
    </source>
</evidence>
<evidence type="ECO:0000313" key="1">
    <source>
        <dbReference type="EMBL" id="JAG29838.1"/>
    </source>
</evidence>
<dbReference type="EMBL" id="GBHO01013765">
    <property type="protein sequence ID" value="JAG29839.1"/>
    <property type="molecule type" value="Transcribed_RNA"/>
</dbReference>
<sequence length="315" mass="35320">MNNVEVTPYIHRVLTVQPKIGPMIQIPARTHRRSWCCDSDPDLASDWLNETCVTRRAFAANIKEIRRRVISLGSEPEQTCTCCVSRLQISEIDVRRIVKEILDGVRRSPEQLTRFPRTRVVSCSSGSSGCSSSPCSPGYVSDLQEPRDGMYRQRQVSTCSSVSSVYSLEPKFGHCQNNPYPTDFLPEVHSSPTKDCRSNKIVQFDCRTPLNWFPYHSTVTNYNWSSTIGQCPKCIPTFDKDSLNSTLSTDSLNDMSIFSLDSLNSLTDKDSLEYAHTTFSDDSLDSLDSCCNYDSLSDSKDSGFFSCSLPAVCSR</sequence>
<evidence type="ECO:0000313" key="5">
    <source>
        <dbReference type="EMBL" id="JAQ06710.1"/>
    </source>
</evidence>
<dbReference type="EMBL" id="GBHO01013766">
    <property type="protein sequence ID" value="JAG29838.1"/>
    <property type="molecule type" value="Transcribed_RNA"/>
</dbReference>
<dbReference type="EMBL" id="GDHC01011919">
    <property type="protein sequence ID" value="JAQ06710.1"/>
    <property type="molecule type" value="Transcribed_RNA"/>
</dbReference>
<reference evidence="4" key="4">
    <citation type="journal article" date="2016" name="Gigascience">
        <title>De novo construction of an expanded transcriptome assembly for the western tarnished plant bug, Lygus hesperus.</title>
        <authorList>
            <person name="Tassone E.E."/>
            <person name="Geib S.M."/>
            <person name="Hall B."/>
            <person name="Fabrick J.A."/>
            <person name="Brent C.S."/>
            <person name="Hull J.J."/>
        </authorList>
    </citation>
    <scope>NUCLEOTIDE SEQUENCE</scope>
</reference>
<reference evidence="3" key="3">
    <citation type="submission" date="2014-09" db="EMBL/GenBank/DDBJ databases">
        <authorList>
            <person name="Magalhaes I.L.F."/>
            <person name="Oliveira U."/>
            <person name="Santos F.R."/>
            <person name="Vidigal T.H.D.A."/>
            <person name="Brescovit A.D."/>
            <person name="Santos A.J."/>
        </authorList>
    </citation>
    <scope>NUCLEOTIDE SEQUENCE</scope>
</reference>